<protein>
    <recommendedName>
        <fullName evidence="3">PGG domain-containing protein</fullName>
    </recommendedName>
</protein>
<dbReference type="PROSITE" id="PS50088">
    <property type="entry name" value="ANK_REPEAT"/>
    <property type="match status" value="2"/>
</dbReference>
<feature type="repeat" description="ANK" evidence="1">
    <location>
        <begin position="196"/>
        <end position="228"/>
    </location>
</feature>
<keyword evidence="1" id="KW-0040">ANK repeat</keyword>
<evidence type="ECO:0000259" key="3">
    <source>
        <dbReference type="Pfam" id="PF13962"/>
    </source>
</evidence>
<feature type="transmembrane region" description="Helical" evidence="2">
    <location>
        <begin position="357"/>
        <end position="379"/>
    </location>
</feature>
<dbReference type="PANTHER" id="PTHR24128:SF46">
    <property type="entry name" value="ALPHA-LATROTOXIN-LHE1A-LIKE ISOFORM X1"/>
    <property type="match status" value="1"/>
</dbReference>
<keyword evidence="2" id="KW-1133">Transmembrane helix</keyword>
<comment type="caution">
    <text evidence="4">The sequence shown here is derived from an EMBL/GenBank/DDBJ whole genome shotgun (WGS) entry which is preliminary data.</text>
</comment>
<evidence type="ECO:0000256" key="1">
    <source>
        <dbReference type="PROSITE-ProRule" id="PRU00023"/>
    </source>
</evidence>
<feature type="domain" description="PGG" evidence="3">
    <location>
        <begin position="284"/>
        <end position="407"/>
    </location>
</feature>
<dbReference type="Proteomes" id="UP001396334">
    <property type="component" value="Unassembled WGS sequence"/>
</dbReference>
<dbReference type="Pfam" id="PF12796">
    <property type="entry name" value="Ank_2"/>
    <property type="match status" value="1"/>
</dbReference>
<dbReference type="InterPro" id="IPR026961">
    <property type="entry name" value="PGG_dom"/>
</dbReference>
<name>A0ABR2QFH2_9ROSI</name>
<dbReference type="Pfam" id="PF00023">
    <property type="entry name" value="Ank"/>
    <property type="match status" value="1"/>
</dbReference>
<keyword evidence="2" id="KW-0472">Membrane</keyword>
<evidence type="ECO:0000313" key="5">
    <source>
        <dbReference type="Proteomes" id="UP001396334"/>
    </source>
</evidence>
<sequence>MAESFNIDVVIPPTVEERASEAARIGDTNALYELIGEKPDVLSEIERQEFCDTPLHVAAEAGQTVFALELMGLKPSLAKKLNQDGWSPLHLALKKGHAETALSMLEFDKDLVRVRGKDGYTPFHLAAPTGDRYVLTTILRDCPGCIHDVTNWNDTVLHLAAKANDVNTYQTLLKSLWRSECSTLQIKNLLDFKNRDGDTVLHIAASNKQPEVVRSLTRYCIDLRATNSKNLTAMDILSQAEDQQGSKECLRILRSAQNNRTSRALQHIFDFVSQLAYDARNMSSDKSNALLVVTVLILTATYQAALSPPGGVYQPNSTENDTSATMEIHGIRSTNPLSNKRKNPSAAGASVLSTADFLWFFIPNIAAFNICFVITCFVLISNLTIFVSSTLVVALSLLLSCLLVSAVLVISPNHASTDFMLYYVYSIACFLVIVMYTIALVVVVRKFISRLSNIRHARQKP</sequence>
<dbReference type="Gene3D" id="1.25.40.20">
    <property type="entry name" value="Ankyrin repeat-containing domain"/>
    <property type="match status" value="1"/>
</dbReference>
<dbReference type="InterPro" id="IPR002110">
    <property type="entry name" value="Ankyrin_rpt"/>
</dbReference>
<dbReference type="InterPro" id="IPR036770">
    <property type="entry name" value="Ankyrin_rpt-contain_sf"/>
</dbReference>
<feature type="repeat" description="ANK" evidence="1">
    <location>
        <begin position="84"/>
        <end position="105"/>
    </location>
</feature>
<organism evidence="4 5">
    <name type="scientific">Hibiscus sabdariffa</name>
    <name type="common">roselle</name>
    <dbReference type="NCBI Taxonomy" id="183260"/>
    <lineage>
        <taxon>Eukaryota</taxon>
        <taxon>Viridiplantae</taxon>
        <taxon>Streptophyta</taxon>
        <taxon>Embryophyta</taxon>
        <taxon>Tracheophyta</taxon>
        <taxon>Spermatophyta</taxon>
        <taxon>Magnoliopsida</taxon>
        <taxon>eudicotyledons</taxon>
        <taxon>Gunneridae</taxon>
        <taxon>Pentapetalae</taxon>
        <taxon>rosids</taxon>
        <taxon>malvids</taxon>
        <taxon>Malvales</taxon>
        <taxon>Malvaceae</taxon>
        <taxon>Malvoideae</taxon>
        <taxon>Hibiscus</taxon>
    </lineage>
</organism>
<dbReference type="PROSITE" id="PS50297">
    <property type="entry name" value="ANK_REP_REGION"/>
    <property type="match status" value="1"/>
</dbReference>
<keyword evidence="2" id="KW-0812">Transmembrane</keyword>
<evidence type="ECO:0000313" key="4">
    <source>
        <dbReference type="EMBL" id="KAK8999426.1"/>
    </source>
</evidence>
<proteinExistence type="predicted"/>
<dbReference type="EMBL" id="JBBPBN010000040">
    <property type="protein sequence ID" value="KAK8999426.1"/>
    <property type="molecule type" value="Genomic_DNA"/>
</dbReference>
<evidence type="ECO:0000256" key="2">
    <source>
        <dbReference type="SAM" id="Phobius"/>
    </source>
</evidence>
<dbReference type="SMART" id="SM00248">
    <property type="entry name" value="ANK"/>
    <property type="match status" value="6"/>
</dbReference>
<dbReference type="PANTHER" id="PTHR24128">
    <property type="entry name" value="HOMEOBOX PROTEIN WARIAI"/>
    <property type="match status" value="1"/>
</dbReference>
<accession>A0ABR2QFH2</accession>
<feature type="transmembrane region" description="Helical" evidence="2">
    <location>
        <begin position="422"/>
        <end position="444"/>
    </location>
</feature>
<gene>
    <name evidence="4" type="ORF">V6N11_070593</name>
</gene>
<dbReference type="SUPFAM" id="SSF48403">
    <property type="entry name" value="Ankyrin repeat"/>
    <property type="match status" value="1"/>
</dbReference>
<dbReference type="Pfam" id="PF13962">
    <property type="entry name" value="PGG"/>
    <property type="match status" value="1"/>
</dbReference>
<keyword evidence="5" id="KW-1185">Reference proteome</keyword>
<feature type="transmembrane region" description="Helical" evidence="2">
    <location>
        <begin position="289"/>
        <end position="306"/>
    </location>
</feature>
<reference evidence="4 5" key="1">
    <citation type="journal article" date="2024" name="G3 (Bethesda)">
        <title>Genome assembly of Hibiscus sabdariffa L. provides insights into metabolisms of medicinal natural products.</title>
        <authorList>
            <person name="Kim T."/>
        </authorList>
    </citation>
    <scope>NUCLEOTIDE SEQUENCE [LARGE SCALE GENOMIC DNA]</scope>
    <source>
        <strain evidence="4">TK-2024</strain>
        <tissue evidence="4">Old leaves</tissue>
    </source>
</reference>
<feature type="transmembrane region" description="Helical" evidence="2">
    <location>
        <begin position="391"/>
        <end position="410"/>
    </location>
</feature>